<dbReference type="SUPFAM" id="SSF51735">
    <property type="entry name" value="NAD(P)-binding Rossmann-fold domains"/>
    <property type="match status" value="1"/>
</dbReference>
<dbReference type="InterPro" id="IPR050136">
    <property type="entry name" value="FA_oxidation_alpha_subunit"/>
</dbReference>
<dbReference type="CDD" id="cd06558">
    <property type="entry name" value="crotonase-like"/>
    <property type="match status" value="1"/>
</dbReference>
<dbReference type="RefSeq" id="WP_089963694.1">
    <property type="nucleotide sequence ID" value="NZ_FNAV01000024.1"/>
</dbReference>
<dbReference type="InterPro" id="IPR036291">
    <property type="entry name" value="NAD(P)-bd_dom_sf"/>
</dbReference>
<name>A0A1G7LJD3_9RHOB</name>
<evidence type="ECO:0000256" key="10">
    <source>
        <dbReference type="ARBA" id="ARBA00049556"/>
    </source>
</evidence>
<dbReference type="AlphaFoldDB" id="A0A1G7LJD3"/>
<keyword evidence="9" id="KW-0511">Multifunctional enzyme</keyword>
<feature type="domain" description="3-hydroxyacyl-CoA dehydrogenase NAD binding" evidence="12">
    <location>
        <begin position="324"/>
        <end position="501"/>
    </location>
</feature>
<dbReference type="GO" id="GO:0004300">
    <property type="term" value="F:enoyl-CoA hydratase activity"/>
    <property type="evidence" value="ECO:0007669"/>
    <property type="project" value="TreeGrafter"/>
</dbReference>
<feature type="domain" description="3-hydroxyacyl-CoA dehydrogenase C-terminal" evidence="11">
    <location>
        <begin position="504"/>
        <end position="603"/>
    </location>
</feature>
<dbReference type="Pfam" id="PF02737">
    <property type="entry name" value="3HCDH_N"/>
    <property type="match status" value="1"/>
</dbReference>
<reference evidence="14" key="1">
    <citation type="submission" date="2016-10" db="EMBL/GenBank/DDBJ databases">
        <authorList>
            <person name="Varghese N."/>
            <person name="Submissions S."/>
        </authorList>
    </citation>
    <scope>NUCLEOTIDE SEQUENCE [LARGE SCALE GENOMIC DNA]</scope>
    <source>
        <strain evidence="14">DSM 10146</strain>
    </source>
</reference>
<dbReference type="PANTHER" id="PTHR43612">
    <property type="entry name" value="TRIFUNCTIONAL ENZYME SUBUNIT ALPHA"/>
    <property type="match status" value="1"/>
</dbReference>
<keyword evidence="6" id="KW-0520">NAD</keyword>
<evidence type="ECO:0000259" key="12">
    <source>
        <dbReference type="Pfam" id="PF02737"/>
    </source>
</evidence>
<dbReference type="UniPathway" id="UPA00659"/>
<evidence type="ECO:0000256" key="2">
    <source>
        <dbReference type="ARBA" id="ARBA00007005"/>
    </source>
</evidence>
<comment type="pathway">
    <text evidence="1">Lipid metabolism; fatty acid beta-oxidation.</text>
</comment>
<evidence type="ECO:0000256" key="6">
    <source>
        <dbReference type="ARBA" id="ARBA00023027"/>
    </source>
</evidence>
<dbReference type="FunFam" id="3.40.50.720:FF:000009">
    <property type="entry name" value="Fatty oxidation complex, alpha subunit"/>
    <property type="match status" value="1"/>
</dbReference>
<gene>
    <name evidence="13" type="ORF">SAMN04488105_12444</name>
</gene>
<proteinExistence type="inferred from homology"/>
<keyword evidence="7" id="KW-0443">Lipid metabolism</keyword>
<evidence type="ECO:0000259" key="11">
    <source>
        <dbReference type="Pfam" id="PF00725"/>
    </source>
</evidence>
<dbReference type="SUPFAM" id="SSF52096">
    <property type="entry name" value="ClpP/crotonase"/>
    <property type="match status" value="1"/>
</dbReference>
<dbReference type="Gene3D" id="3.90.226.10">
    <property type="entry name" value="2-enoyl-CoA Hydratase, Chain A, domain 1"/>
    <property type="match status" value="1"/>
</dbReference>
<dbReference type="PANTHER" id="PTHR43612:SF3">
    <property type="entry name" value="TRIFUNCTIONAL ENZYME SUBUNIT ALPHA, MITOCHONDRIAL"/>
    <property type="match status" value="1"/>
</dbReference>
<evidence type="ECO:0000256" key="9">
    <source>
        <dbReference type="ARBA" id="ARBA00023268"/>
    </source>
</evidence>
<keyword evidence="5" id="KW-0560">Oxidoreductase</keyword>
<dbReference type="InterPro" id="IPR006176">
    <property type="entry name" value="3-OHacyl-CoA_DH_NAD-bd"/>
</dbReference>
<dbReference type="OrthoDB" id="9771883at2"/>
<organism evidence="13 14">
    <name type="scientific">Salipiger thiooxidans</name>
    <dbReference type="NCBI Taxonomy" id="282683"/>
    <lineage>
        <taxon>Bacteria</taxon>
        <taxon>Pseudomonadati</taxon>
        <taxon>Pseudomonadota</taxon>
        <taxon>Alphaproteobacteria</taxon>
        <taxon>Rhodobacterales</taxon>
        <taxon>Roseobacteraceae</taxon>
        <taxon>Salipiger</taxon>
    </lineage>
</organism>
<evidence type="ECO:0000256" key="4">
    <source>
        <dbReference type="ARBA" id="ARBA00022963"/>
    </source>
</evidence>
<keyword evidence="4" id="KW-0442">Lipid degradation</keyword>
<sequence length="719" mass="76470">MNRETQPDVIRYDRAGDGIVTLTLDNPGRSANMMNTAFRTSLEHCIDRLEAERDTIKGVIVTSAKETFLAGGDLSAILALAPGDAAESFRRAEDTKALLRRLELLGRPVAAVINGTALGGGMELCLACHARFCVDAKGVRLGLPETTLGLIPAAGGIVRLVRMIGLQAAVPLIVEGKTMAPAKALSLGLLTDTARGTDTALQMARDWIGSDPELAKPWDRKGYSLPGSTEAYVADSLYLRTAPTLLMKKSRGRYPAQEAAMRAAIEGASVDFASASRIESRHFAAVATGPVAKNMITTLFFHMQEANSGKARPEGIAPRRVSRLGVLGAGMMGRGIALAAASRGIDSVLKDVTTEAATKGKDQLRAQLDTQIDRGRMSRDRADAALDRITPTGAATDLAGCELIIEAVFEDRALKSTVTREAEPMLAPGGILASNTSTLPITGLAEAATRPDAFIGLHFFSPVDRMPLVEIIKGRETSAETLAGALDFVQQIGKTPIVVNDSRGFFTSRVFGTYTREGAQMVEDGVSPAVVENVAADAGLPVGPLTVLDQVSLILTNSARQQALRDAEAEGKTLPPAAGYDIVAKMVELGRKGRAAGGGFYDYGADGTKTFWPGLATHFNAGDTQIDTRDVEDRLLYIQAIEAIRIFEEGVVETVRDANVGSILGIGYPRWTGGVLQFVNMVGTAEFAARADALADTYGERFRPPALLRDKAVRNEAFI</sequence>
<dbReference type="InterPro" id="IPR029045">
    <property type="entry name" value="ClpP/crotonase-like_dom_sf"/>
</dbReference>
<keyword evidence="3" id="KW-0276">Fatty acid metabolism</keyword>
<evidence type="ECO:0000256" key="1">
    <source>
        <dbReference type="ARBA" id="ARBA00005005"/>
    </source>
</evidence>
<evidence type="ECO:0000256" key="8">
    <source>
        <dbReference type="ARBA" id="ARBA00023239"/>
    </source>
</evidence>
<keyword evidence="8" id="KW-0456">Lyase</keyword>
<accession>A0A1G7LJD3</accession>
<protein>
    <submittedName>
        <fullName evidence="13">Short chain enoyl-CoA hydratase /3-hydroxyacyl-CoA dehydrogenase</fullName>
    </submittedName>
</protein>
<dbReference type="EMBL" id="FNAV01000024">
    <property type="protein sequence ID" value="SDF49642.1"/>
    <property type="molecule type" value="Genomic_DNA"/>
</dbReference>
<dbReference type="STRING" id="282683.SAMN04488105_12444"/>
<evidence type="ECO:0000256" key="3">
    <source>
        <dbReference type="ARBA" id="ARBA00022832"/>
    </source>
</evidence>
<dbReference type="SUPFAM" id="SSF48179">
    <property type="entry name" value="6-phosphogluconate dehydrogenase C-terminal domain-like"/>
    <property type="match status" value="2"/>
</dbReference>
<dbReference type="GO" id="GO:0016509">
    <property type="term" value="F:long-chain (3S)-3-hydroxyacyl-CoA dehydrogenase (NAD+) activity"/>
    <property type="evidence" value="ECO:0007669"/>
    <property type="project" value="TreeGrafter"/>
</dbReference>
<comment type="similarity">
    <text evidence="2">In the central section; belongs to the 3-hydroxyacyl-CoA dehydrogenase family.</text>
</comment>
<evidence type="ECO:0000313" key="14">
    <source>
        <dbReference type="Proteomes" id="UP000198994"/>
    </source>
</evidence>
<dbReference type="GO" id="GO:0006635">
    <property type="term" value="P:fatty acid beta-oxidation"/>
    <property type="evidence" value="ECO:0007669"/>
    <property type="project" value="UniProtKB-UniPathway"/>
</dbReference>
<keyword evidence="14" id="KW-1185">Reference proteome</keyword>
<evidence type="ECO:0000256" key="7">
    <source>
        <dbReference type="ARBA" id="ARBA00023098"/>
    </source>
</evidence>
<evidence type="ECO:0000313" key="13">
    <source>
        <dbReference type="EMBL" id="SDF49642.1"/>
    </source>
</evidence>
<dbReference type="InterPro" id="IPR006108">
    <property type="entry name" value="3HC_DH_C"/>
</dbReference>
<dbReference type="InterPro" id="IPR008927">
    <property type="entry name" value="6-PGluconate_DH-like_C_sf"/>
</dbReference>
<dbReference type="Gene3D" id="1.10.1040.50">
    <property type="match status" value="1"/>
</dbReference>
<evidence type="ECO:0000256" key="5">
    <source>
        <dbReference type="ARBA" id="ARBA00023002"/>
    </source>
</evidence>
<dbReference type="Proteomes" id="UP000198994">
    <property type="component" value="Unassembled WGS sequence"/>
</dbReference>
<dbReference type="Gene3D" id="3.40.50.720">
    <property type="entry name" value="NAD(P)-binding Rossmann-like Domain"/>
    <property type="match status" value="1"/>
</dbReference>
<dbReference type="Pfam" id="PF00725">
    <property type="entry name" value="3HCDH"/>
    <property type="match status" value="1"/>
</dbReference>
<dbReference type="Pfam" id="PF00378">
    <property type="entry name" value="ECH_1"/>
    <property type="match status" value="1"/>
</dbReference>
<comment type="catalytic activity">
    <reaction evidence="10">
        <text>a (3S)-3-hydroxyacyl-CoA + NAD(+) = a 3-oxoacyl-CoA + NADH + H(+)</text>
        <dbReference type="Rhea" id="RHEA:22432"/>
        <dbReference type="ChEBI" id="CHEBI:15378"/>
        <dbReference type="ChEBI" id="CHEBI:57318"/>
        <dbReference type="ChEBI" id="CHEBI:57540"/>
        <dbReference type="ChEBI" id="CHEBI:57945"/>
        <dbReference type="ChEBI" id="CHEBI:90726"/>
        <dbReference type="EC" id="1.1.1.35"/>
    </reaction>
</comment>
<dbReference type="InterPro" id="IPR001753">
    <property type="entry name" value="Enoyl-CoA_hydra/iso"/>
</dbReference>
<dbReference type="GO" id="GO:0070403">
    <property type="term" value="F:NAD+ binding"/>
    <property type="evidence" value="ECO:0007669"/>
    <property type="project" value="InterPro"/>
</dbReference>